<feature type="transmembrane region" description="Helical" evidence="1">
    <location>
        <begin position="34"/>
        <end position="52"/>
    </location>
</feature>
<dbReference type="EMBL" id="LAYJ01000088">
    <property type="protein sequence ID" value="KKI50966.1"/>
    <property type="molecule type" value="Genomic_DNA"/>
</dbReference>
<keyword evidence="1" id="KW-0472">Membrane</keyword>
<protein>
    <submittedName>
        <fullName evidence="2">Uncharacterized protein</fullName>
    </submittedName>
</protein>
<keyword evidence="1" id="KW-0812">Transmembrane</keyword>
<evidence type="ECO:0000313" key="2">
    <source>
        <dbReference type="EMBL" id="KKI50966.1"/>
    </source>
</evidence>
<dbReference type="AlphaFoldDB" id="A0A0M2NJ19"/>
<dbReference type="Proteomes" id="UP000034076">
    <property type="component" value="Unassembled WGS sequence"/>
</dbReference>
<proteinExistence type="predicted"/>
<name>A0A0M2NJ19_9FIRM</name>
<evidence type="ECO:0000313" key="3">
    <source>
        <dbReference type="Proteomes" id="UP000034076"/>
    </source>
</evidence>
<evidence type="ECO:0000256" key="1">
    <source>
        <dbReference type="SAM" id="Phobius"/>
    </source>
</evidence>
<sequence>MRTKMPLLLSILSIPVSLVIKAIAFYNGLLFDGMFLAVVITLNAIAIVLSNGSK</sequence>
<reference evidence="2 3" key="1">
    <citation type="submission" date="2015-04" db="EMBL/GenBank/DDBJ databases">
        <title>Draft genome sequence of bacteremic isolate Catabacter hongkongensis type strain HKU16T.</title>
        <authorList>
            <person name="Lau S.K."/>
            <person name="Teng J.L."/>
            <person name="Huang Y."/>
            <person name="Curreem S.O."/>
            <person name="Tsui S.K."/>
            <person name="Woo P.C."/>
        </authorList>
    </citation>
    <scope>NUCLEOTIDE SEQUENCE [LARGE SCALE GENOMIC DNA]</scope>
    <source>
        <strain evidence="2 3">HKU16</strain>
    </source>
</reference>
<organism evidence="2 3">
    <name type="scientific">Christensenella hongkongensis</name>
    <dbReference type="NCBI Taxonomy" id="270498"/>
    <lineage>
        <taxon>Bacteria</taxon>
        <taxon>Bacillati</taxon>
        <taxon>Bacillota</taxon>
        <taxon>Clostridia</taxon>
        <taxon>Christensenellales</taxon>
        <taxon>Christensenellaceae</taxon>
        <taxon>Christensenella</taxon>
    </lineage>
</organism>
<keyword evidence="3" id="KW-1185">Reference proteome</keyword>
<accession>A0A0M2NJ19</accession>
<dbReference type="RefSeq" id="WP_160295605.1">
    <property type="nucleotide sequence ID" value="NZ_CAUERS010000053.1"/>
</dbReference>
<keyword evidence="1" id="KW-1133">Transmembrane helix</keyword>
<comment type="caution">
    <text evidence="2">The sequence shown here is derived from an EMBL/GenBank/DDBJ whole genome shotgun (WGS) entry which is preliminary data.</text>
</comment>
<gene>
    <name evidence="2" type="ORF">CHK_1353</name>
</gene>